<feature type="compositionally biased region" description="Basic and acidic residues" evidence="1">
    <location>
        <begin position="1"/>
        <end position="23"/>
    </location>
</feature>
<feature type="non-terminal residue" evidence="2">
    <location>
        <position position="44"/>
    </location>
</feature>
<dbReference type="AlphaFoldDB" id="A0A6J4Q757"/>
<feature type="non-terminal residue" evidence="2">
    <location>
        <position position="1"/>
    </location>
</feature>
<organism evidence="2">
    <name type="scientific">uncultured Phycisphaerae bacterium</name>
    <dbReference type="NCBI Taxonomy" id="904963"/>
    <lineage>
        <taxon>Bacteria</taxon>
        <taxon>Pseudomonadati</taxon>
        <taxon>Planctomycetota</taxon>
        <taxon>Phycisphaerae</taxon>
        <taxon>environmental samples</taxon>
    </lineage>
</organism>
<feature type="compositionally biased region" description="Low complexity" evidence="1">
    <location>
        <begin position="27"/>
        <end position="36"/>
    </location>
</feature>
<reference evidence="2" key="1">
    <citation type="submission" date="2020-02" db="EMBL/GenBank/DDBJ databases">
        <authorList>
            <person name="Meier V. D."/>
        </authorList>
    </citation>
    <scope>NUCLEOTIDE SEQUENCE</scope>
    <source>
        <strain evidence="2">AVDCRST_MAG64</strain>
    </source>
</reference>
<feature type="region of interest" description="Disordered" evidence="1">
    <location>
        <begin position="1"/>
        <end position="44"/>
    </location>
</feature>
<protein>
    <submittedName>
        <fullName evidence="2">Uncharacterized protein</fullName>
    </submittedName>
</protein>
<accession>A0A6J4Q757</accession>
<evidence type="ECO:0000313" key="2">
    <source>
        <dbReference type="EMBL" id="CAA9429800.1"/>
    </source>
</evidence>
<gene>
    <name evidence="2" type="ORF">AVDCRST_MAG64-3390</name>
</gene>
<sequence length="44" mass="4611">VRNPRVDRFAARRVGDRPARAGDRGGAARAAPRAGARAGGRGRE</sequence>
<dbReference type="EMBL" id="CADCUQ010000783">
    <property type="protein sequence ID" value="CAA9429800.1"/>
    <property type="molecule type" value="Genomic_DNA"/>
</dbReference>
<name>A0A6J4Q757_9BACT</name>
<proteinExistence type="predicted"/>
<evidence type="ECO:0000256" key="1">
    <source>
        <dbReference type="SAM" id="MobiDB-lite"/>
    </source>
</evidence>